<evidence type="ECO:0000256" key="4">
    <source>
        <dbReference type="ARBA" id="ARBA00022679"/>
    </source>
</evidence>
<comment type="function">
    <text evidence="10">Phosphorylation of dTMP to form dTDP in both de novo and salvage pathways of dTTP synthesis.</text>
</comment>
<evidence type="ECO:0000256" key="5">
    <source>
        <dbReference type="ARBA" id="ARBA00022727"/>
    </source>
</evidence>
<dbReference type="EMBL" id="CP093362">
    <property type="protein sequence ID" value="UQS85058.1"/>
    <property type="molecule type" value="Genomic_DNA"/>
</dbReference>
<evidence type="ECO:0000256" key="1">
    <source>
        <dbReference type="ARBA" id="ARBA00009776"/>
    </source>
</evidence>
<keyword evidence="8 10" id="KW-0067">ATP-binding</keyword>
<dbReference type="SUPFAM" id="SSF52540">
    <property type="entry name" value="P-loop containing nucleoside triphosphate hydrolases"/>
    <property type="match status" value="1"/>
</dbReference>
<keyword evidence="13" id="KW-1185">Reference proteome</keyword>
<name>A0ABY4PHC6_9LACO</name>
<keyword evidence="7 10" id="KW-0418">Kinase</keyword>
<evidence type="ECO:0000256" key="2">
    <source>
        <dbReference type="ARBA" id="ARBA00012980"/>
    </source>
</evidence>
<reference evidence="12 13" key="1">
    <citation type="journal article" date="2022" name="Int. J. Syst. Evol. Microbiol.">
        <title>Apilactobacillus apisilvae sp. nov., Nicolia spurrieriana gen. nov. sp. nov., Bombilactobacillus folatiphilus sp. nov. and Bombilactobacillus thymidiniphilus sp. nov., four new lactic acid bacterial isolates from stingless bees Tetragonula carbonaria and Austroplebeia australis.</title>
        <authorList>
            <person name="Oliphant S.A."/>
            <person name="Watson-Haigh N.S."/>
            <person name="Sumby K.M."/>
            <person name="Gardner J."/>
            <person name="Groom S."/>
            <person name="Jiranek V."/>
        </authorList>
    </citation>
    <scope>NUCLEOTIDE SEQUENCE [LARGE SCALE GENOMIC DNA]</scope>
    <source>
        <strain evidence="12 13">SG5_A10</strain>
    </source>
</reference>
<evidence type="ECO:0000256" key="7">
    <source>
        <dbReference type="ARBA" id="ARBA00022777"/>
    </source>
</evidence>
<evidence type="ECO:0000256" key="10">
    <source>
        <dbReference type="HAMAP-Rule" id="MF_00165"/>
    </source>
</evidence>
<dbReference type="Pfam" id="PF02223">
    <property type="entry name" value="Thymidylate_kin"/>
    <property type="match status" value="1"/>
</dbReference>
<evidence type="ECO:0000313" key="12">
    <source>
        <dbReference type="EMBL" id="UQS85058.1"/>
    </source>
</evidence>
<proteinExistence type="inferred from homology"/>
<dbReference type="Gene3D" id="3.40.50.300">
    <property type="entry name" value="P-loop containing nucleotide triphosphate hydrolases"/>
    <property type="match status" value="1"/>
</dbReference>
<dbReference type="Proteomes" id="UP000831859">
    <property type="component" value="Chromosome"/>
</dbReference>
<protein>
    <recommendedName>
        <fullName evidence="3 10">Thymidylate kinase</fullName>
        <ecNumber evidence="2 10">2.7.4.9</ecNumber>
    </recommendedName>
    <alternativeName>
        <fullName evidence="10">dTMP kinase</fullName>
    </alternativeName>
</protein>
<dbReference type="PANTHER" id="PTHR10344">
    <property type="entry name" value="THYMIDYLATE KINASE"/>
    <property type="match status" value="1"/>
</dbReference>
<evidence type="ECO:0000256" key="9">
    <source>
        <dbReference type="ARBA" id="ARBA00048743"/>
    </source>
</evidence>
<dbReference type="CDD" id="cd01672">
    <property type="entry name" value="TMPK"/>
    <property type="match status" value="1"/>
</dbReference>
<dbReference type="RefSeq" id="WP_249511037.1">
    <property type="nucleotide sequence ID" value="NZ_CP093362.1"/>
</dbReference>
<evidence type="ECO:0000259" key="11">
    <source>
        <dbReference type="Pfam" id="PF02223"/>
    </source>
</evidence>
<dbReference type="PROSITE" id="PS01331">
    <property type="entry name" value="THYMIDYLATE_KINASE"/>
    <property type="match status" value="1"/>
</dbReference>
<dbReference type="GO" id="GO:0004798">
    <property type="term" value="F:dTMP kinase activity"/>
    <property type="evidence" value="ECO:0007669"/>
    <property type="project" value="UniProtKB-EC"/>
</dbReference>
<organism evidence="12 13">
    <name type="scientific">Apilactobacillus apisilvae</name>
    <dbReference type="NCBI Taxonomy" id="2923364"/>
    <lineage>
        <taxon>Bacteria</taxon>
        <taxon>Bacillati</taxon>
        <taxon>Bacillota</taxon>
        <taxon>Bacilli</taxon>
        <taxon>Lactobacillales</taxon>
        <taxon>Lactobacillaceae</taxon>
        <taxon>Apilactobacillus</taxon>
    </lineage>
</organism>
<dbReference type="InterPro" id="IPR018095">
    <property type="entry name" value="Thymidylate_kin_CS"/>
</dbReference>
<dbReference type="EC" id="2.7.4.9" evidence="2 10"/>
<feature type="binding site" evidence="10">
    <location>
        <begin position="10"/>
        <end position="17"/>
    </location>
    <ligand>
        <name>ATP</name>
        <dbReference type="ChEBI" id="CHEBI:30616"/>
    </ligand>
</feature>
<keyword evidence="5 10" id="KW-0545">Nucleotide biosynthesis</keyword>
<comment type="catalytic activity">
    <reaction evidence="9 10">
        <text>dTMP + ATP = dTDP + ADP</text>
        <dbReference type="Rhea" id="RHEA:13517"/>
        <dbReference type="ChEBI" id="CHEBI:30616"/>
        <dbReference type="ChEBI" id="CHEBI:58369"/>
        <dbReference type="ChEBI" id="CHEBI:63528"/>
        <dbReference type="ChEBI" id="CHEBI:456216"/>
        <dbReference type="EC" id="2.7.4.9"/>
    </reaction>
</comment>
<dbReference type="HAMAP" id="MF_00165">
    <property type="entry name" value="Thymidylate_kinase"/>
    <property type="match status" value="1"/>
</dbReference>
<dbReference type="InterPro" id="IPR018094">
    <property type="entry name" value="Thymidylate_kinase"/>
</dbReference>
<feature type="domain" description="Thymidylate kinase-like" evidence="11">
    <location>
        <begin position="8"/>
        <end position="200"/>
    </location>
</feature>
<evidence type="ECO:0000256" key="6">
    <source>
        <dbReference type="ARBA" id="ARBA00022741"/>
    </source>
</evidence>
<keyword evidence="6 10" id="KW-0547">Nucleotide-binding</keyword>
<sequence>MSGKFVTFEGPDGAGKTTVLNRLLSNLENKLGDRLVTSREPGGNNIAESIRNVILDRENTKMDSRTEALLYAASRRQNIVQTVKPALEKQKLVICDRFLDSSIAYQGGGRMIGESLVYEMNQFATEGFLPDLTIYFDIPVEVGLQRIAKNRKSDDIDRLDVETIDFHKRVHHAYQEIVKNNPKRVKVVDATQSIDDVYSDVVSIMNKYVKKFME</sequence>
<dbReference type="InterPro" id="IPR027417">
    <property type="entry name" value="P-loop_NTPase"/>
</dbReference>
<dbReference type="NCBIfam" id="TIGR00041">
    <property type="entry name" value="DTMP_kinase"/>
    <property type="match status" value="1"/>
</dbReference>
<evidence type="ECO:0000256" key="8">
    <source>
        <dbReference type="ARBA" id="ARBA00022840"/>
    </source>
</evidence>
<keyword evidence="4 10" id="KW-0808">Transferase</keyword>
<accession>A0ABY4PHC6</accession>
<evidence type="ECO:0000313" key="13">
    <source>
        <dbReference type="Proteomes" id="UP000831859"/>
    </source>
</evidence>
<dbReference type="InterPro" id="IPR039430">
    <property type="entry name" value="Thymidylate_kin-like_dom"/>
</dbReference>
<evidence type="ECO:0000256" key="3">
    <source>
        <dbReference type="ARBA" id="ARBA00017144"/>
    </source>
</evidence>
<comment type="similarity">
    <text evidence="1 10">Belongs to the thymidylate kinase family.</text>
</comment>
<gene>
    <name evidence="10 12" type="primary">tmk</name>
    <name evidence="12" type="ORF">MOO46_00165</name>
</gene>
<dbReference type="PANTHER" id="PTHR10344:SF4">
    <property type="entry name" value="UMP-CMP KINASE 2, MITOCHONDRIAL"/>
    <property type="match status" value="1"/>
</dbReference>